<keyword evidence="6" id="KW-0684">Rhamnose metabolism</keyword>
<evidence type="ECO:0000313" key="9">
    <source>
        <dbReference type="EMBL" id="MDM4015010.1"/>
    </source>
</evidence>
<keyword evidence="3" id="KW-0547">Nucleotide-binding</keyword>
<feature type="domain" description="Carbohydrate kinase FGGY N-terminal" evidence="7">
    <location>
        <begin position="7"/>
        <end position="252"/>
    </location>
</feature>
<dbReference type="Gene3D" id="3.30.420.40">
    <property type="match status" value="2"/>
</dbReference>
<dbReference type="Pfam" id="PF02782">
    <property type="entry name" value="FGGY_C"/>
    <property type="match status" value="1"/>
</dbReference>
<evidence type="ECO:0000256" key="5">
    <source>
        <dbReference type="ARBA" id="ARBA00022840"/>
    </source>
</evidence>
<evidence type="ECO:0000256" key="6">
    <source>
        <dbReference type="ARBA" id="ARBA00023308"/>
    </source>
</evidence>
<accession>A0ABT7PEU0</accession>
<evidence type="ECO:0000259" key="8">
    <source>
        <dbReference type="Pfam" id="PF02782"/>
    </source>
</evidence>
<name>A0ABT7PEU0_9BACT</name>
<comment type="caution">
    <text evidence="9">The sequence shown here is derived from an EMBL/GenBank/DDBJ whole genome shotgun (WGS) entry which is preliminary data.</text>
</comment>
<sequence>MTEKSVHLAVDLGASSGRVIAGWLDGGKLSLEEVHRFANDPVLIQDSLQWNVHSLWAEIREGLRVAAGKYQAIRSVGVDTWGVDYVLIDRNGQLAGPVRNYRDSRTQGMLSRACERMGGGEAGRAAIFAATGLQFMEINTLYQLFAAAEHGERSLEIADHFLMMGDFFHWLLSGKRSIEATNASTTQMVDPATGQWQTSMLEQLGIPTRLFEPTVQPGTILGPVQASVAEATGLKDVPVVVPATHDTGSAVISVPVDDFAPEQPSWCYISSGTWSLMGCELASPRVNEVCSQLNFTNEGGVAGSTRLLKNIGGLWIFQQLRKSVQRQGSDVSWEQMVQQASEASEFELLLDPDHRAFVAPQDMLTAIKAFASETGQPVPESNGAFYRAALEGLALRYRVCLGDLETLVGSRIETIHIVGGGTMNALLCQMTADACNRTVVAGPVEATAIGNLVMQMIGTEVIKSDADLSATIRMARGIVRESFAVQTYQPENPDRWDGPAARFVELAGHGASA</sequence>
<evidence type="ECO:0000256" key="1">
    <source>
        <dbReference type="ARBA" id="ARBA00009156"/>
    </source>
</evidence>
<proteinExistence type="inferred from homology"/>
<dbReference type="CDD" id="cd07771">
    <property type="entry name" value="ASKHA_NBD_FGGY_RhaB-like"/>
    <property type="match status" value="1"/>
</dbReference>
<dbReference type="InterPro" id="IPR018484">
    <property type="entry name" value="FGGY_N"/>
</dbReference>
<dbReference type="Pfam" id="PF00370">
    <property type="entry name" value="FGGY_N"/>
    <property type="match status" value="1"/>
</dbReference>
<keyword evidence="2 9" id="KW-0808">Transferase</keyword>
<keyword evidence="4" id="KW-0418">Kinase</keyword>
<dbReference type="PANTHER" id="PTHR43095">
    <property type="entry name" value="SUGAR KINASE"/>
    <property type="match status" value="1"/>
</dbReference>
<evidence type="ECO:0000256" key="4">
    <source>
        <dbReference type="ARBA" id="ARBA00022777"/>
    </source>
</evidence>
<keyword evidence="10" id="KW-1185">Reference proteome</keyword>
<evidence type="ECO:0000256" key="2">
    <source>
        <dbReference type="ARBA" id="ARBA00022679"/>
    </source>
</evidence>
<feature type="domain" description="Carbohydrate kinase FGGY C-terminal" evidence="8">
    <location>
        <begin position="267"/>
        <end position="457"/>
    </location>
</feature>
<dbReference type="GO" id="GO:0016740">
    <property type="term" value="F:transferase activity"/>
    <property type="evidence" value="ECO:0007669"/>
    <property type="project" value="UniProtKB-KW"/>
</dbReference>
<dbReference type="RefSeq" id="WP_289162587.1">
    <property type="nucleotide sequence ID" value="NZ_JASZZN010000004.1"/>
</dbReference>
<dbReference type="InterPro" id="IPR013449">
    <property type="entry name" value="Rhamnulokinase"/>
</dbReference>
<reference evidence="9 10" key="1">
    <citation type="submission" date="2023-06" db="EMBL/GenBank/DDBJ databases">
        <title>Roseiconus lacunae JC819 isolated from Gulf of Mannar region, Tamil Nadu.</title>
        <authorList>
            <person name="Pk S."/>
            <person name="Ch S."/>
            <person name="Ch V.R."/>
        </authorList>
    </citation>
    <scope>NUCLEOTIDE SEQUENCE [LARGE SCALE GENOMIC DNA]</scope>
    <source>
        <strain evidence="9 10">JC819</strain>
    </source>
</reference>
<evidence type="ECO:0000313" key="10">
    <source>
        <dbReference type="Proteomes" id="UP001239462"/>
    </source>
</evidence>
<gene>
    <name evidence="9" type="ORF">QTN89_06185</name>
</gene>
<dbReference type="EC" id="2.7.1.-" evidence="9"/>
<dbReference type="SUPFAM" id="SSF53067">
    <property type="entry name" value="Actin-like ATPase domain"/>
    <property type="match status" value="2"/>
</dbReference>
<comment type="similarity">
    <text evidence="1">Belongs to the FGGY kinase family.</text>
</comment>
<dbReference type="InterPro" id="IPR043129">
    <property type="entry name" value="ATPase_NBD"/>
</dbReference>
<dbReference type="Proteomes" id="UP001239462">
    <property type="component" value="Unassembled WGS sequence"/>
</dbReference>
<dbReference type="PANTHER" id="PTHR43095:SF5">
    <property type="entry name" value="XYLULOSE KINASE"/>
    <property type="match status" value="1"/>
</dbReference>
<dbReference type="InterPro" id="IPR018485">
    <property type="entry name" value="FGGY_C"/>
</dbReference>
<dbReference type="InterPro" id="IPR050406">
    <property type="entry name" value="FGGY_Carb_Kinase"/>
</dbReference>
<protein>
    <submittedName>
        <fullName evidence="9">Rhamnulokinase family protein</fullName>
        <ecNumber evidence="9">2.7.1.-</ecNumber>
    </submittedName>
</protein>
<keyword evidence="5" id="KW-0067">ATP-binding</keyword>
<evidence type="ECO:0000259" key="7">
    <source>
        <dbReference type="Pfam" id="PF00370"/>
    </source>
</evidence>
<organism evidence="9 10">
    <name type="scientific">Roseiconus lacunae</name>
    <dbReference type="NCBI Taxonomy" id="2605694"/>
    <lineage>
        <taxon>Bacteria</taxon>
        <taxon>Pseudomonadati</taxon>
        <taxon>Planctomycetota</taxon>
        <taxon>Planctomycetia</taxon>
        <taxon>Pirellulales</taxon>
        <taxon>Pirellulaceae</taxon>
        <taxon>Roseiconus</taxon>
    </lineage>
</organism>
<evidence type="ECO:0000256" key="3">
    <source>
        <dbReference type="ARBA" id="ARBA00022741"/>
    </source>
</evidence>
<dbReference type="EMBL" id="JASZZN010000004">
    <property type="protein sequence ID" value="MDM4015010.1"/>
    <property type="molecule type" value="Genomic_DNA"/>
</dbReference>